<dbReference type="InterPro" id="IPR058914">
    <property type="entry name" value="LIPB1/2_CC"/>
</dbReference>
<keyword evidence="3 4" id="KW-0175">Coiled coil</keyword>
<dbReference type="SUPFAM" id="SSF47769">
    <property type="entry name" value="SAM/Pointed domain"/>
    <property type="match status" value="3"/>
</dbReference>
<feature type="region of interest" description="Disordered" evidence="5">
    <location>
        <begin position="1"/>
        <end position="35"/>
    </location>
</feature>
<dbReference type="InterPro" id="IPR013761">
    <property type="entry name" value="SAM/pointed_sf"/>
</dbReference>
<dbReference type="RefSeq" id="XP_026668208.1">
    <property type="nucleotide sequence ID" value="XM_026812407.1"/>
</dbReference>
<dbReference type="CTD" id="39524"/>
<evidence type="ECO:0000256" key="1">
    <source>
        <dbReference type="ARBA" id="ARBA00007547"/>
    </source>
</evidence>
<dbReference type="Gene3D" id="1.10.150.50">
    <property type="entry name" value="Transcription Factor, Ets-1"/>
    <property type="match status" value="3"/>
</dbReference>
<dbReference type="GO" id="GO:0007528">
    <property type="term" value="P:neuromuscular junction development"/>
    <property type="evidence" value="ECO:0007669"/>
    <property type="project" value="TreeGrafter"/>
</dbReference>
<sequence length="640" mass="71751">MDAAGDMSDGGNQWVEGWTPSESCDSSETSSEQEQLIQPQMFDDTKKLCGELVQENLYKDKLYQSNNCVCQSCPLGYARAVALGGSVSNLCTPGNFAVSSKIYDTSRFGCDLAKRRRNRGRLEREDRCKSQMNSFHYHGSCCCLVQQKLPLGWSDGQERLIKLEGERSALRMEVSVLSEQVDAQTSKIHELEVQLREKKDSLRRMEEALQKEVLARSGLETQKLELLSSLSEMKLRQANLEHENLALRSASPVSNGEKFSRHTGQYSSLPRPSNCTKRGVAFGKASLTARSGQTGTRVITVPFTVRERCLSAPTLADEEKTIINDNALQPEIKPLVELSMEEIGDWLGSLSLECYVGELRRWGATGAKLLDSTPQQLEKELEIKNVLHRKKLLYAIESEKNDGAEFLGSDKMDNATVLRWLDDIGLPQHKEAFLNGKVDGRMLHRLTTEDLFTLGVTAQLHAASLRRGIQVLRELNFEFDNLERRSTNGNGADGSNVRLWTNHRVMEWLRVVDLAEYAPNMRGSGVHGGLMVYEGRFTSELLATLLSISSGKTLLRRHLTTHFNQILGREVVQKKREIEATLGFVPLTLTARLKVAKKSQFTLKRKKSKNEADYGNLVCPLEASPPETEDNNQRKIIGCI</sequence>
<dbReference type="Pfam" id="PF07647">
    <property type="entry name" value="SAM_2"/>
    <property type="match status" value="1"/>
</dbReference>
<dbReference type="PROSITE" id="PS50105">
    <property type="entry name" value="SAM_DOMAIN"/>
    <property type="match status" value="2"/>
</dbReference>
<evidence type="ECO:0000256" key="3">
    <source>
        <dbReference type="ARBA" id="ARBA00023054"/>
    </source>
</evidence>
<evidence type="ECO:0000256" key="5">
    <source>
        <dbReference type="SAM" id="MobiDB-lite"/>
    </source>
</evidence>
<dbReference type="PANTHER" id="PTHR12587:SF14">
    <property type="entry name" value="AT31531P"/>
    <property type="match status" value="1"/>
</dbReference>
<accession>A0AAJ7RZX0</accession>
<dbReference type="AlphaFoldDB" id="A0AAJ7RZX0"/>
<dbReference type="CDD" id="cd09566">
    <property type="entry name" value="SAM_liprin-beta1_2_repeat2"/>
    <property type="match status" value="1"/>
</dbReference>
<evidence type="ECO:0000256" key="2">
    <source>
        <dbReference type="ARBA" id="ARBA00022737"/>
    </source>
</evidence>
<dbReference type="GeneID" id="108623589"/>
<dbReference type="KEGG" id="ccal:108623589"/>
<feature type="compositionally biased region" description="Low complexity" evidence="5">
    <location>
        <begin position="21"/>
        <end position="34"/>
    </location>
</feature>
<dbReference type="PANTHER" id="PTHR12587">
    <property type="entry name" value="LAR INTERACTING PROTEIN LIP -RELATED PROTEIN"/>
    <property type="match status" value="1"/>
</dbReference>
<feature type="region of interest" description="Disordered" evidence="5">
    <location>
        <begin position="251"/>
        <end position="272"/>
    </location>
</feature>
<dbReference type="InterPro" id="IPR037618">
    <property type="entry name" value="LIPB1/2_SAM_2nd"/>
</dbReference>
<dbReference type="InterPro" id="IPR001660">
    <property type="entry name" value="SAM"/>
</dbReference>
<protein>
    <submittedName>
        <fullName evidence="8">Liprin-beta-2</fullName>
    </submittedName>
</protein>
<gene>
    <name evidence="8" type="primary">LOC108623589</name>
</gene>
<dbReference type="Proteomes" id="UP000694925">
    <property type="component" value="Unplaced"/>
</dbReference>
<dbReference type="CDD" id="cd09569">
    <property type="entry name" value="SAM_liprin-beta1_2_repeat3"/>
    <property type="match status" value="1"/>
</dbReference>
<keyword evidence="2" id="KW-0677">Repeat</keyword>
<dbReference type="InterPro" id="IPR029515">
    <property type="entry name" value="Liprin"/>
</dbReference>
<feature type="compositionally biased region" description="Polar residues" evidence="5">
    <location>
        <begin position="262"/>
        <end position="272"/>
    </location>
</feature>
<organism evidence="7 8">
    <name type="scientific">Ceratina calcarata</name>
    <dbReference type="NCBI Taxonomy" id="156304"/>
    <lineage>
        <taxon>Eukaryota</taxon>
        <taxon>Metazoa</taxon>
        <taxon>Ecdysozoa</taxon>
        <taxon>Arthropoda</taxon>
        <taxon>Hexapoda</taxon>
        <taxon>Insecta</taxon>
        <taxon>Pterygota</taxon>
        <taxon>Neoptera</taxon>
        <taxon>Endopterygota</taxon>
        <taxon>Hymenoptera</taxon>
        <taxon>Apocrita</taxon>
        <taxon>Aculeata</taxon>
        <taxon>Apoidea</taxon>
        <taxon>Anthophila</taxon>
        <taxon>Apidae</taxon>
        <taxon>Ceratina</taxon>
        <taxon>Zadontomerus</taxon>
    </lineage>
</organism>
<comment type="similarity">
    <text evidence="1">Belongs to the liprin family. Liprin-beta subfamily.</text>
</comment>
<name>A0AAJ7RZX0_9HYME</name>
<dbReference type="CDD" id="cd09563">
    <property type="entry name" value="SAM_liprin-beta1_2_repeat1"/>
    <property type="match status" value="1"/>
</dbReference>
<dbReference type="Pfam" id="PF26022">
    <property type="entry name" value="CC_Liprin_beta"/>
    <property type="match status" value="1"/>
</dbReference>
<proteinExistence type="inferred from homology"/>
<evidence type="ECO:0000313" key="7">
    <source>
        <dbReference type="Proteomes" id="UP000694925"/>
    </source>
</evidence>
<dbReference type="Pfam" id="PF00536">
    <property type="entry name" value="SAM_1"/>
    <property type="match status" value="2"/>
</dbReference>
<dbReference type="InterPro" id="IPR037617">
    <property type="entry name" value="LIPB1/2_SAM_1"/>
</dbReference>
<reference evidence="8" key="1">
    <citation type="submission" date="2025-08" db="UniProtKB">
        <authorList>
            <consortium name="RefSeq"/>
        </authorList>
    </citation>
    <scope>IDENTIFICATION</scope>
    <source>
        <tissue evidence="8">Whole body</tissue>
    </source>
</reference>
<dbReference type="SMART" id="SM00454">
    <property type="entry name" value="SAM"/>
    <property type="match status" value="3"/>
</dbReference>
<dbReference type="InterPro" id="IPR037619">
    <property type="entry name" value="LIPB1/2_SAM_3rd"/>
</dbReference>
<evidence type="ECO:0000313" key="8">
    <source>
        <dbReference type="RefSeq" id="XP_026668208.1"/>
    </source>
</evidence>
<feature type="domain" description="SAM" evidence="6">
    <location>
        <begin position="412"/>
        <end position="475"/>
    </location>
</feature>
<feature type="coiled-coil region" evidence="4">
    <location>
        <begin position="181"/>
        <end position="212"/>
    </location>
</feature>
<evidence type="ECO:0000256" key="4">
    <source>
        <dbReference type="SAM" id="Coils"/>
    </source>
</evidence>
<feature type="domain" description="SAM" evidence="6">
    <location>
        <begin position="338"/>
        <end position="402"/>
    </location>
</feature>
<evidence type="ECO:0000259" key="6">
    <source>
        <dbReference type="PROSITE" id="PS50105"/>
    </source>
</evidence>
<dbReference type="GO" id="GO:0048786">
    <property type="term" value="C:presynaptic active zone"/>
    <property type="evidence" value="ECO:0007669"/>
    <property type="project" value="TreeGrafter"/>
</dbReference>
<keyword evidence="7" id="KW-1185">Reference proteome</keyword>